<feature type="domain" description="Treble clef zinc finger" evidence="1">
    <location>
        <begin position="187"/>
        <end position="241"/>
    </location>
</feature>
<feature type="domain" description="Treble clef zinc finger" evidence="1">
    <location>
        <begin position="258"/>
        <end position="314"/>
    </location>
</feature>
<dbReference type="AlphaFoldDB" id="A0A9D2QA76"/>
<dbReference type="EMBL" id="DWVY01000022">
    <property type="protein sequence ID" value="HJC74270.1"/>
    <property type="molecule type" value="Genomic_DNA"/>
</dbReference>
<protein>
    <submittedName>
        <fullName evidence="2">Zinc-ribbon domain-containing protein</fullName>
    </submittedName>
</protein>
<feature type="domain" description="Treble clef zinc finger" evidence="1">
    <location>
        <begin position="330"/>
        <end position="384"/>
    </location>
</feature>
<evidence type="ECO:0000259" key="1">
    <source>
        <dbReference type="Pfam" id="PF14311"/>
    </source>
</evidence>
<feature type="domain" description="Treble clef zinc finger" evidence="1">
    <location>
        <begin position="45"/>
        <end position="100"/>
    </location>
</feature>
<dbReference type="PANTHER" id="PTHR37317:SF1">
    <property type="entry name" value="ZINC-RIBBON DOMAIN-CONTAINING PROTEIN-RELATED"/>
    <property type="match status" value="1"/>
</dbReference>
<proteinExistence type="predicted"/>
<dbReference type="InterPro" id="IPR025487">
    <property type="entry name" value="DUF4379"/>
</dbReference>
<feature type="domain" description="Treble clef zinc finger" evidence="1">
    <location>
        <begin position="116"/>
        <end position="170"/>
    </location>
</feature>
<reference evidence="2" key="2">
    <citation type="submission" date="2021-04" db="EMBL/GenBank/DDBJ databases">
        <authorList>
            <person name="Gilroy R."/>
        </authorList>
    </citation>
    <scope>NUCLEOTIDE SEQUENCE</scope>
    <source>
        <strain evidence="2">CHK196-7946</strain>
    </source>
</reference>
<dbReference type="Proteomes" id="UP000823902">
    <property type="component" value="Unassembled WGS sequence"/>
</dbReference>
<comment type="caution">
    <text evidence="2">The sequence shown here is derived from an EMBL/GenBank/DDBJ whole genome shotgun (WGS) entry which is preliminary data.</text>
</comment>
<sequence length="387" mass="44128">MKIRTDKAPCHYQTMSLPAFISGRVPMNSRRIERDKSLAALYPQLSAEWCYDKNAGLTPYDILPHSNRKIWWRCKQGHKWQATPCHRTKHSSGCPYCSGRYAIKGENDLETLYPDLVKEWNYEKNGNLRPSDCKPGSNKKVWWVCNEGHEWQTMVYHRTSRSTGCPYCSGNIVIPGKTDLHALFPEIACEFDVDKNEGTTSGEICAKSGRKVWWRCNKGHSWQAPVINRTNLKSGCPFCAGQRPIPGENDLGTVRPDLAAEWHPQKNRNFKPSDCTISSGRKVWWSCREGHEWKSVVSARTGKDNCGCPYCYGRYAVPGVNDLETVNPELASEWHPTKNKTKPSRILPNSNKKAWWLCPECGYEWRTLITSRSARGSGCPRCLGRVR</sequence>
<reference evidence="2" key="1">
    <citation type="journal article" date="2021" name="PeerJ">
        <title>Extensive microbial diversity within the chicken gut microbiome revealed by metagenomics and culture.</title>
        <authorList>
            <person name="Gilroy R."/>
            <person name="Ravi A."/>
            <person name="Getino M."/>
            <person name="Pursley I."/>
            <person name="Horton D.L."/>
            <person name="Alikhan N.F."/>
            <person name="Baker D."/>
            <person name="Gharbi K."/>
            <person name="Hall N."/>
            <person name="Watson M."/>
            <person name="Adriaenssens E.M."/>
            <person name="Foster-Nyarko E."/>
            <person name="Jarju S."/>
            <person name="Secka A."/>
            <person name="Antonio M."/>
            <person name="Oren A."/>
            <person name="Chaudhuri R.R."/>
            <person name="La Ragione R."/>
            <person name="Hildebrand F."/>
            <person name="Pallen M.J."/>
        </authorList>
    </citation>
    <scope>NUCLEOTIDE SEQUENCE</scope>
    <source>
        <strain evidence="2">CHK196-7946</strain>
    </source>
</reference>
<evidence type="ECO:0000313" key="2">
    <source>
        <dbReference type="EMBL" id="HJC74270.1"/>
    </source>
</evidence>
<evidence type="ECO:0000313" key="3">
    <source>
        <dbReference type="Proteomes" id="UP000823902"/>
    </source>
</evidence>
<dbReference type="Pfam" id="PF14311">
    <property type="entry name" value="DUF4379"/>
    <property type="match status" value="5"/>
</dbReference>
<accession>A0A9D2QA76</accession>
<name>A0A9D2QA76_9FIRM</name>
<gene>
    <name evidence="2" type="ORF">H9697_04900</name>
</gene>
<organism evidence="2 3">
    <name type="scientific">Candidatus Mediterraneibacter faecavium</name>
    <dbReference type="NCBI Taxonomy" id="2838668"/>
    <lineage>
        <taxon>Bacteria</taxon>
        <taxon>Bacillati</taxon>
        <taxon>Bacillota</taxon>
        <taxon>Clostridia</taxon>
        <taxon>Lachnospirales</taxon>
        <taxon>Lachnospiraceae</taxon>
        <taxon>Mediterraneibacter</taxon>
    </lineage>
</organism>
<dbReference type="PANTHER" id="PTHR37317">
    <property type="entry name" value="BLR8090 PROTEIN"/>
    <property type="match status" value="1"/>
</dbReference>